<protein>
    <submittedName>
        <fullName evidence="1">Uncharacterized protein</fullName>
    </submittedName>
</protein>
<name>A0A1V0SJB5_9VIRU</name>
<sequence>MYVKCRKHDRDEGEIVGIGSSSSIKGSEQKSAEAALKHFGVINDYDGADDEVEEIQSDDSISDYESEEDEEEINELICKKCNKEFKTKAGCEKHTTTCN</sequence>
<organism evidence="1">
    <name type="scientific">Klosneuvirus KNV1</name>
    <dbReference type="NCBI Taxonomy" id="1977640"/>
    <lineage>
        <taxon>Viruses</taxon>
        <taxon>Varidnaviria</taxon>
        <taxon>Bamfordvirae</taxon>
        <taxon>Nucleocytoviricota</taxon>
        <taxon>Megaviricetes</taxon>
        <taxon>Imitervirales</taxon>
        <taxon>Mimiviridae</taxon>
        <taxon>Klosneuvirinae</taxon>
        <taxon>Klosneuvirus</taxon>
    </lineage>
</organism>
<proteinExistence type="predicted"/>
<gene>
    <name evidence="1" type="ORF">Klosneuvirus_2_245</name>
</gene>
<dbReference type="EMBL" id="KY684109">
    <property type="protein sequence ID" value="ARF11809.1"/>
    <property type="molecule type" value="Genomic_DNA"/>
</dbReference>
<accession>A0A1V0SJB5</accession>
<evidence type="ECO:0000313" key="1">
    <source>
        <dbReference type="EMBL" id="ARF11809.1"/>
    </source>
</evidence>
<reference evidence="1" key="1">
    <citation type="journal article" date="2017" name="Science">
        <title>Giant viruses with an expanded complement of translation system components.</title>
        <authorList>
            <person name="Schulz F."/>
            <person name="Yutin N."/>
            <person name="Ivanova N.N."/>
            <person name="Ortega D.R."/>
            <person name="Lee T.K."/>
            <person name="Vierheilig J."/>
            <person name="Daims H."/>
            <person name="Horn M."/>
            <person name="Wagner M."/>
            <person name="Jensen G.J."/>
            <person name="Kyrpides N.C."/>
            <person name="Koonin E.V."/>
            <person name="Woyke T."/>
        </authorList>
    </citation>
    <scope>NUCLEOTIDE SEQUENCE</scope>
    <source>
        <strain evidence="1">KNV1</strain>
    </source>
</reference>